<feature type="transmembrane region" description="Helical" evidence="1">
    <location>
        <begin position="87"/>
        <end position="105"/>
    </location>
</feature>
<evidence type="ECO:0000313" key="3">
    <source>
        <dbReference type="Proteomes" id="UP001228636"/>
    </source>
</evidence>
<keyword evidence="1" id="KW-1133">Transmembrane helix</keyword>
<dbReference type="EMBL" id="JAUFQH010000012">
    <property type="protein sequence ID" value="MDN3620578.1"/>
    <property type="molecule type" value="Genomic_DNA"/>
</dbReference>
<evidence type="ECO:0000256" key="1">
    <source>
        <dbReference type="SAM" id="Phobius"/>
    </source>
</evidence>
<proteinExistence type="predicted"/>
<accession>A0AAJ1VH92</accession>
<gene>
    <name evidence="2" type="ORF">QWY81_14025</name>
</gene>
<reference evidence="2 3" key="1">
    <citation type="journal article" date="2014" name="Int. J. Syst. Evol. Microbiol.">
        <title>Complete genome sequence of Corynebacterium casei LMG S-19264T (=DSM 44701T), isolated from a smear-ripened cheese.</title>
        <authorList>
            <consortium name="US DOE Joint Genome Institute (JGI-PGF)"/>
            <person name="Walter F."/>
            <person name="Albersmeier A."/>
            <person name="Kalinowski J."/>
            <person name="Ruckert C."/>
        </authorList>
    </citation>
    <scope>NUCLEOTIDE SEQUENCE [LARGE SCALE GENOMIC DNA]</scope>
    <source>
        <strain evidence="2 3">CECT 8670</strain>
    </source>
</reference>
<comment type="caution">
    <text evidence="2">The sequence shown here is derived from an EMBL/GenBank/DDBJ whole genome shotgun (WGS) entry which is preliminary data.</text>
</comment>
<keyword evidence="1" id="KW-0472">Membrane</keyword>
<name>A0AAJ1VH92_9FLAO</name>
<feature type="transmembrane region" description="Helical" evidence="1">
    <location>
        <begin position="34"/>
        <end position="55"/>
    </location>
</feature>
<feature type="transmembrane region" description="Helical" evidence="1">
    <location>
        <begin position="62"/>
        <end position="81"/>
    </location>
</feature>
<dbReference type="Proteomes" id="UP001228636">
    <property type="component" value="Unassembled WGS sequence"/>
</dbReference>
<sequence>MSKKILIGIISGLLLGMFITSIFVSDEINISKLILTKITATSIITGFTCGIYAHISKSKIKVFIVSIFIGVIVFYIKYLITGHNFDPLTMGAFVGAMLGGIFAFIRKATHSIKKYNRLQRHKKKGFKK</sequence>
<protein>
    <submittedName>
        <fullName evidence="2">Uncharacterized protein</fullName>
    </submittedName>
</protein>
<keyword evidence="1" id="KW-0812">Transmembrane</keyword>
<evidence type="ECO:0000313" key="2">
    <source>
        <dbReference type="EMBL" id="MDN3620578.1"/>
    </source>
</evidence>
<dbReference type="AlphaFoldDB" id="A0AAJ1VH92"/>
<organism evidence="2 3">
    <name type="scientific">Polaribacter sejongensis</name>
    <dbReference type="NCBI Taxonomy" id="985043"/>
    <lineage>
        <taxon>Bacteria</taxon>
        <taxon>Pseudomonadati</taxon>
        <taxon>Bacteroidota</taxon>
        <taxon>Flavobacteriia</taxon>
        <taxon>Flavobacteriales</taxon>
        <taxon>Flavobacteriaceae</taxon>
    </lineage>
</organism>
<dbReference type="RefSeq" id="WP_261972388.1">
    <property type="nucleotide sequence ID" value="NZ_CP103460.1"/>
</dbReference>